<sequence>MVGFKTGWEKQSKEVISEYYGMLSNAFDKQVGLIVFRNDICGFDVTSSIRKNGAPINDDEELADYVDR</sequence>
<dbReference type="InterPro" id="IPR018491">
    <property type="entry name" value="SLC12_C"/>
</dbReference>
<protein>
    <recommendedName>
        <fullName evidence="1">SLC12A transporter C-terminal domain-containing protein</fullName>
    </recommendedName>
</protein>
<dbReference type="GO" id="GO:0016020">
    <property type="term" value="C:membrane"/>
    <property type="evidence" value="ECO:0007669"/>
    <property type="project" value="InterPro"/>
</dbReference>
<accession>A0A2G5UMB1</accession>
<dbReference type="Proteomes" id="UP000230233">
    <property type="component" value="Chromosome III"/>
</dbReference>
<name>A0A2G5UMB1_9PELO</name>
<evidence type="ECO:0000313" key="3">
    <source>
        <dbReference type="Proteomes" id="UP000230233"/>
    </source>
</evidence>
<dbReference type="AlphaFoldDB" id="A0A2G5UMB1"/>
<dbReference type="STRING" id="1611254.A0A2G5UMB1"/>
<feature type="domain" description="SLC12A transporter C-terminal" evidence="1">
    <location>
        <begin position="1"/>
        <end position="55"/>
    </location>
</feature>
<gene>
    <name evidence="2" type="primary">Cnig_chr_III.g11881</name>
    <name evidence="2" type="ORF">B9Z55_011881</name>
</gene>
<evidence type="ECO:0000259" key="1">
    <source>
        <dbReference type="Pfam" id="PF03522"/>
    </source>
</evidence>
<proteinExistence type="predicted"/>
<organism evidence="2 3">
    <name type="scientific">Caenorhabditis nigoni</name>
    <dbReference type="NCBI Taxonomy" id="1611254"/>
    <lineage>
        <taxon>Eukaryota</taxon>
        <taxon>Metazoa</taxon>
        <taxon>Ecdysozoa</taxon>
        <taxon>Nematoda</taxon>
        <taxon>Chromadorea</taxon>
        <taxon>Rhabditida</taxon>
        <taxon>Rhabditina</taxon>
        <taxon>Rhabditomorpha</taxon>
        <taxon>Rhabditoidea</taxon>
        <taxon>Rhabditidae</taxon>
        <taxon>Peloderinae</taxon>
        <taxon>Caenorhabditis</taxon>
    </lineage>
</organism>
<dbReference type="GO" id="GO:0022857">
    <property type="term" value="F:transmembrane transporter activity"/>
    <property type="evidence" value="ECO:0007669"/>
    <property type="project" value="InterPro"/>
</dbReference>
<evidence type="ECO:0000313" key="2">
    <source>
        <dbReference type="EMBL" id="PIC40593.1"/>
    </source>
</evidence>
<dbReference type="EMBL" id="PDUG01000003">
    <property type="protein sequence ID" value="PIC40593.1"/>
    <property type="molecule type" value="Genomic_DNA"/>
</dbReference>
<comment type="caution">
    <text evidence="2">The sequence shown here is derived from an EMBL/GenBank/DDBJ whole genome shotgun (WGS) entry which is preliminary data.</text>
</comment>
<dbReference type="GO" id="GO:0006811">
    <property type="term" value="P:monoatomic ion transport"/>
    <property type="evidence" value="ECO:0007669"/>
    <property type="project" value="InterPro"/>
</dbReference>
<dbReference type="Pfam" id="PF03522">
    <property type="entry name" value="SLC12"/>
    <property type="match status" value="1"/>
</dbReference>
<keyword evidence="3" id="KW-1185">Reference proteome</keyword>
<reference evidence="3" key="1">
    <citation type="submission" date="2017-10" db="EMBL/GenBank/DDBJ databases">
        <title>Rapid genome shrinkage in a self-fertile nematode reveals novel sperm competition proteins.</title>
        <authorList>
            <person name="Yin D."/>
            <person name="Schwarz E.M."/>
            <person name="Thomas C.G."/>
            <person name="Felde R.L."/>
            <person name="Korf I.F."/>
            <person name="Cutter A.D."/>
            <person name="Schartner C.M."/>
            <person name="Ralston E.J."/>
            <person name="Meyer B.J."/>
            <person name="Haag E.S."/>
        </authorList>
    </citation>
    <scope>NUCLEOTIDE SEQUENCE [LARGE SCALE GENOMIC DNA]</scope>
    <source>
        <strain evidence="3">JU1422</strain>
    </source>
</reference>
<dbReference type="OrthoDB" id="2020542at2759"/>